<comment type="caution">
    <text evidence="2">The sequence shown here is derived from an EMBL/GenBank/DDBJ whole genome shotgun (WGS) entry which is preliminary data.</text>
</comment>
<keyword evidence="3" id="KW-1185">Reference proteome</keyword>
<reference evidence="2" key="1">
    <citation type="submission" date="2017-07" db="EMBL/GenBank/DDBJ databases">
        <title>Taro Niue Genome Assembly and Annotation.</title>
        <authorList>
            <person name="Atibalentja N."/>
            <person name="Keating K."/>
            <person name="Fields C.J."/>
        </authorList>
    </citation>
    <scope>NUCLEOTIDE SEQUENCE</scope>
    <source>
        <strain evidence="2">Niue_2</strain>
        <tissue evidence="2">Leaf</tissue>
    </source>
</reference>
<evidence type="ECO:0000313" key="3">
    <source>
        <dbReference type="Proteomes" id="UP000652761"/>
    </source>
</evidence>
<dbReference type="Proteomes" id="UP000652761">
    <property type="component" value="Unassembled WGS sequence"/>
</dbReference>
<evidence type="ECO:0000313" key="2">
    <source>
        <dbReference type="EMBL" id="MQL77094.1"/>
    </source>
</evidence>
<gene>
    <name evidence="2" type="ORF">Taro_009503</name>
</gene>
<dbReference type="AlphaFoldDB" id="A0A843U5V9"/>
<protein>
    <submittedName>
        <fullName evidence="2">Uncharacterized protein</fullName>
    </submittedName>
</protein>
<name>A0A843U5V9_COLES</name>
<organism evidence="2 3">
    <name type="scientific">Colocasia esculenta</name>
    <name type="common">Wild taro</name>
    <name type="synonym">Arum esculentum</name>
    <dbReference type="NCBI Taxonomy" id="4460"/>
    <lineage>
        <taxon>Eukaryota</taxon>
        <taxon>Viridiplantae</taxon>
        <taxon>Streptophyta</taxon>
        <taxon>Embryophyta</taxon>
        <taxon>Tracheophyta</taxon>
        <taxon>Spermatophyta</taxon>
        <taxon>Magnoliopsida</taxon>
        <taxon>Liliopsida</taxon>
        <taxon>Araceae</taxon>
        <taxon>Aroideae</taxon>
        <taxon>Colocasieae</taxon>
        <taxon>Colocasia</taxon>
    </lineage>
</organism>
<feature type="region of interest" description="Disordered" evidence="1">
    <location>
        <begin position="75"/>
        <end position="97"/>
    </location>
</feature>
<dbReference type="EMBL" id="NMUH01000331">
    <property type="protein sequence ID" value="MQL77094.1"/>
    <property type="molecule type" value="Genomic_DNA"/>
</dbReference>
<accession>A0A843U5V9</accession>
<evidence type="ECO:0000256" key="1">
    <source>
        <dbReference type="SAM" id="MobiDB-lite"/>
    </source>
</evidence>
<sequence>MLSQGTLSTTWMPRPKDCSGGFCIFSCVVSHGGEASCLFPLTYQRYLLYLPLTVDGIFLCVLTVPTASFPTEPVTREAHPYPLSGEGEQEASHPSSVPSCTVAEQSLHLQQCNFLFVVHLGICPRMSNGQPLDMCSKLGVKQPQRSCEAPLD</sequence>
<proteinExistence type="predicted"/>